<organism evidence="9 10">
    <name type="scientific">Bacteroides finegoldii</name>
    <dbReference type="NCBI Taxonomy" id="338188"/>
    <lineage>
        <taxon>Bacteria</taxon>
        <taxon>Pseudomonadati</taxon>
        <taxon>Bacteroidota</taxon>
        <taxon>Bacteroidia</taxon>
        <taxon>Bacteroidales</taxon>
        <taxon>Bacteroidaceae</taxon>
        <taxon>Bacteroides</taxon>
    </lineage>
</organism>
<evidence type="ECO:0000259" key="7">
    <source>
        <dbReference type="Pfam" id="PF07980"/>
    </source>
</evidence>
<evidence type="ECO:0000256" key="6">
    <source>
        <dbReference type="SAM" id="SignalP"/>
    </source>
</evidence>
<dbReference type="STRING" id="338188.ERS852397_00855"/>
<dbReference type="RefSeq" id="WP_022275582.1">
    <property type="nucleotide sequence ID" value="NZ_CABIXA010000004.1"/>
</dbReference>
<name>A0A173ZXK4_9BACE</name>
<gene>
    <name evidence="9" type="ORF">ERS852397_00855</name>
</gene>
<evidence type="ECO:0000256" key="2">
    <source>
        <dbReference type="ARBA" id="ARBA00006275"/>
    </source>
</evidence>
<keyword evidence="5" id="KW-0998">Cell outer membrane</keyword>
<reference evidence="9 10" key="1">
    <citation type="submission" date="2015-09" db="EMBL/GenBank/DDBJ databases">
        <authorList>
            <consortium name="Pathogen Informatics"/>
        </authorList>
    </citation>
    <scope>NUCLEOTIDE SEQUENCE [LARGE SCALE GENOMIC DNA]</scope>
    <source>
        <strain evidence="9 10">2789STDY5608840</strain>
    </source>
</reference>
<accession>A0A173ZXK4</accession>
<evidence type="ECO:0000259" key="8">
    <source>
        <dbReference type="Pfam" id="PF14322"/>
    </source>
</evidence>
<dbReference type="InterPro" id="IPR012944">
    <property type="entry name" value="SusD_RagB_dom"/>
</dbReference>
<keyword evidence="4" id="KW-0472">Membrane</keyword>
<evidence type="ECO:0000313" key="9">
    <source>
        <dbReference type="EMBL" id="CUN80593.1"/>
    </source>
</evidence>
<dbReference type="EMBL" id="CYZH01000004">
    <property type="protein sequence ID" value="CUN80593.1"/>
    <property type="molecule type" value="Genomic_DNA"/>
</dbReference>
<dbReference type="Pfam" id="PF14322">
    <property type="entry name" value="SusD-like_3"/>
    <property type="match status" value="1"/>
</dbReference>
<feature type="domain" description="SusD-like N-terminal" evidence="8">
    <location>
        <begin position="24"/>
        <end position="223"/>
    </location>
</feature>
<keyword evidence="3 6" id="KW-0732">Signal</keyword>
<dbReference type="AlphaFoldDB" id="A0A173ZXK4"/>
<evidence type="ECO:0000256" key="4">
    <source>
        <dbReference type="ARBA" id="ARBA00023136"/>
    </source>
</evidence>
<evidence type="ECO:0000256" key="3">
    <source>
        <dbReference type="ARBA" id="ARBA00022729"/>
    </source>
</evidence>
<dbReference type="Gene3D" id="1.25.40.390">
    <property type="match status" value="1"/>
</dbReference>
<feature type="signal peptide" evidence="6">
    <location>
        <begin position="1"/>
        <end position="23"/>
    </location>
</feature>
<dbReference type="SUPFAM" id="SSF48452">
    <property type="entry name" value="TPR-like"/>
    <property type="match status" value="1"/>
</dbReference>
<dbReference type="InterPro" id="IPR011990">
    <property type="entry name" value="TPR-like_helical_dom_sf"/>
</dbReference>
<dbReference type="GO" id="GO:0009279">
    <property type="term" value="C:cell outer membrane"/>
    <property type="evidence" value="ECO:0007669"/>
    <property type="project" value="UniProtKB-SubCell"/>
</dbReference>
<evidence type="ECO:0000256" key="5">
    <source>
        <dbReference type="ARBA" id="ARBA00023237"/>
    </source>
</evidence>
<protein>
    <submittedName>
        <fullName evidence="9">RagB/SusD domain protein</fullName>
    </submittedName>
</protein>
<dbReference type="Pfam" id="PF07980">
    <property type="entry name" value="SusD_RagB"/>
    <property type="match status" value="1"/>
</dbReference>
<evidence type="ECO:0000313" key="10">
    <source>
        <dbReference type="Proteomes" id="UP000095517"/>
    </source>
</evidence>
<feature type="chain" id="PRO_5008017232" evidence="6">
    <location>
        <begin position="24"/>
        <end position="644"/>
    </location>
</feature>
<evidence type="ECO:0000256" key="1">
    <source>
        <dbReference type="ARBA" id="ARBA00004442"/>
    </source>
</evidence>
<feature type="domain" description="RagB/SusD" evidence="7">
    <location>
        <begin position="336"/>
        <end position="644"/>
    </location>
</feature>
<dbReference type="Proteomes" id="UP000095517">
    <property type="component" value="Unassembled WGS sequence"/>
</dbReference>
<dbReference type="InterPro" id="IPR033985">
    <property type="entry name" value="SusD-like_N"/>
</dbReference>
<comment type="subcellular location">
    <subcellularLocation>
        <location evidence="1">Cell outer membrane</location>
    </subcellularLocation>
</comment>
<comment type="similarity">
    <text evidence="2">Belongs to the SusD family.</text>
</comment>
<sequence length="644" mass="73879">MKKLTIKKIALRAILPLSIFASCDYLDVVPPEQPETKDTMVDATDAVNFINSCYIAVESCAPFVYSTYEWSADESVDPPLWNGNNQKTAWNLWSSTNAGGYWDGYYNYNGHCHMFLNILAENNPRGATDADKARWKSEAEFLKAYYHSRLLAMYGPIPIVDQRLPQSTMPEDMPGRSHYDYVVDYIVKKLDDAVPNLPAVGNADDWGRATSTAAKAIKGRVLLYAASDLWNGKFPYPDWKNTNYETPGYGKELVSHTYDPQKWQRALEANLDALQYAENEGGRSLVDMNNLPRTLADIPDPYIPGVDTSTPEGQEFAKRVLMLRSISNSDENDGNKEIIWGVFMQGDNQWINFATWPKRILQYNNNWIDGWCAISPTLYSAEHFYTKNGKLPEKDPAFPQKNEWFTSANLSDRQEVIKLNVNREPRFYANLSFDGDDYSPIMCDGSPLRINLRDGNKQGYNPTLFNRDYTVTGYISKKYTAPEIRISSVTGKDNRKNYAKPLFRLAELYLNVAECYAALEDNKNAIKYLNPIRKRAGVRELTESDVTSDMSMMDWVRNERFIELWGEGHRFYDVRRWMIAPQVLRANVREGLNVQGAGMNPSFSALNQRTVINQQFQWSNRMYLWPIKSNEIYNNPQLVQAPEY</sequence>
<proteinExistence type="inferred from homology"/>
<dbReference type="PROSITE" id="PS51257">
    <property type="entry name" value="PROKAR_LIPOPROTEIN"/>
    <property type="match status" value="1"/>
</dbReference>